<accession>A0A5C3E884</accession>
<dbReference type="AlphaFoldDB" id="A0A5C3E884"/>
<feature type="signal peptide" evidence="1">
    <location>
        <begin position="1"/>
        <end position="21"/>
    </location>
</feature>
<organism evidence="2 3">
    <name type="scientific">Ustilago trichophora</name>
    <dbReference type="NCBI Taxonomy" id="86804"/>
    <lineage>
        <taxon>Eukaryota</taxon>
        <taxon>Fungi</taxon>
        <taxon>Dikarya</taxon>
        <taxon>Basidiomycota</taxon>
        <taxon>Ustilaginomycotina</taxon>
        <taxon>Ustilaginomycetes</taxon>
        <taxon>Ustilaginales</taxon>
        <taxon>Ustilaginaceae</taxon>
        <taxon>Ustilago</taxon>
    </lineage>
</organism>
<protein>
    <recommendedName>
        <fullName evidence="4">Mig1 protein</fullName>
    </recommendedName>
</protein>
<gene>
    <name evidence="2" type="ORF">UTRI_03106</name>
</gene>
<evidence type="ECO:0000313" key="2">
    <source>
        <dbReference type="EMBL" id="SPO25741.1"/>
    </source>
</evidence>
<evidence type="ECO:0008006" key="4">
    <source>
        <dbReference type="Google" id="ProtNLM"/>
    </source>
</evidence>
<dbReference type="EMBL" id="OOIN01000012">
    <property type="protein sequence ID" value="SPO25741.1"/>
    <property type="molecule type" value="Genomic_DNA"/>
</dbReference>
<keyword evidence="1" id="KW-0732">Signal</keyword>
<proteinExistence type="predicted"/>
<evidence type="ECO:0000256" key="1">
    <source>
        <dbReference type="SAM" id="SignalP"/>
    </source>
</evidence>
<dbReference type="Proteomes" id="UP000324022">
    <property type="component" value="Unassembled WGS sequence"/>
</dbReference>
<sequence>MTIIKLFTIVLLGASIMLAEGHVTSGTGTTTLERRDFASCAKAKIDTMWKNEKDRPKGASAAICFSGHYEVSDPWPHYYLWVGRLSCKEKHGLITYKNRLVLLTRRWACWSSQILRM</sequence>
<dbReference type="OrthoDB" id="10622489at2759"/>
<keyword evidence="3" id="KW-1185">Reference proteome</keyword>
<feature type="chain" id="PRO_5022849903" description="Mig1 protein" evidence="1">
    <location>
        <begin position="22"/>
        <end position="117"/>
    </location>
</feature>
<evidence type="ECO:0000313" key="3">
    <source>
        <dbReference type="Proteomes" id="UP000324022"/>
    </source>
</evidence>
<reference evidence="2 3" key="1">
    <citation type="submission" date="2018-03" db="EMBL/GenBank/DDBJ databases">
        <authorList>
            <person name="Guldener U."/>
        </authorList>
    </citation>
    <scope>NUCLEOTIDE SEQUENCE [LARGE SCALE GENOMIC DNA]</scope>
    <source>
        <strain evidence="2 3">NBRC100155</strain>
    </source>
</reference>
<name>A0A5C3E884_9BASI</name>